<evidence type="ECO:0000313" key="2">
    <source>
        <dbReference type="Proteomes" id="UP000629098"/>
    </source>
</evidence>
<dbReference type="Proteomes" id="UP000629098">
    <property type="component" value="Unassembled WGS sequence"/>
</dbReference>
<keyword evidence="2" id="KW-1185">Reference proteome</keyword>
<dbReference type="PANTHER" id="PTHR40274:SF4">
    <property type="entry name" value="BLL1406 PROTEIN"/>
    <property type="match status" value="1"/>
</dbReference>
<dbReference type="InterPro" id="IPR011042">
    <property type="entry name" value="6-blade_b-propeller_TolB-like"/>
</dbReference>
<evidence type="ECO:0000313" key="1">
    <source>
        <dbReference type="EMBL" id="MBD2773865.1"/>
    </source>
</evidence>
<organism evidence="1 2">
    <name type="scientific">Iningainema tapete BLCC-T55</name>
    <dbReference type="NCBI Taxonomy" id="2748662"/>
    <lineage>
        <taxon>Bacteria</taxon>
        <taxon>Bacillati</taxon>
        <taxon>Cyanobacteriota</taxon>
        <taxon>Cyanophyceae</taxon>
        <taxon>Nostocales</taxon>
        <taxon>Scytonemataceae</taxon>
        <taxon>Iningainema tapete</taxon>
    </lineage>
</organism>
<dbReference type="AlphaFoldDB" id="A0A8J7CER9"/>
<comment type="caution">
    <text evidence="1">The sequence shown here is derived from an EMBL/GenBank/DDBJ whole genome shotgun (WGS) entry which is preliminary data.</text>
</comment>
<dbReference type="Gene3D" id="2.120.10.30">
    <property type="entry name" value="TolB, C-terminal domain"/>
    <property type="match status" value="3"/>
</dbReference>
<accession>A0A8J7CER9</accession>
<reference evidence="1" key="1">
    <citation type="submission" date="2020-09" db="EMBL/GenBank/DDBJ databases">
        <title>Iningainema tapete sp. nov. (Scytonemataceae, Cyanobacteria) from greenhouses in central Florida (USA) produces two types of nodularin with biosynthetic potential for microcystin-LR and anabaenopeptins.</title>
        <authorList>
            <person name="Berthold D.E."/>
            <person name="Lefler F.W."/>
            <person name="Huang I.-S."/>
            <person name="Abdulla H."/>
            <person name="Zimba P.V."/>
            <person name="Laughinghouse H.D. IV."/>
        </authorList>
    </citation>
    <scope>NUCLEOTIDE SEQUENCE</scope>
    <source>
        <strain evidence="1">BLCCT55</strain>
    </source>
</reference>
<dbReference type="SUPFAM" id="SSF101898">
    <property type="entry name" value="NHL repeat"/>
    <property type="match status" value="2"/>
</dbReference>
<name>A0A8J7CER9_9CYAN</name>
<protein>
    <submittedName>
        <fullName evidence="1">PQQ-binding-like beta-propeller repeat protein</fullName>
    </submittedName>
</protein>
<proteinExistence type="predicted"/>
<dbReference type="InterPro" id="IPR051344">
    <property type="entry name" value="Vgb"/>
</dbReference>
<gene>
    <name evidence="1" type="ORF">ICL16_17745</name>
</gene>
<dbReference type="PANTHER" id="PTHR40274">
    <property type="entry name" value="VIRGINIAMYCIN B LYASE"/>
    <property type="match status" value="1"/>
</dbReference>
<dbReference type="EMBL" id="JACXAE010000061">
    <property type="protein sequence ID" value="MBD2773865.1"/>
    <property type="molecule type" value="Genomic_DNA"/>
</dbReference>
<sequence>MGEAQAVPSILVPPSPFKGLNGLNFDANGQLYVGSVLEQTIYQVDTATGEYKVFINSPDGQADDLFLTPSGQIFYTALLNGEVRTFNPQTGNLTTIASGINSVNPITQNQSGRIFVGQSLNLQNTGLFEIDPTGLTDPRLILNQPGLNAFDFGSDGLLYSPLQFTGEIVKINVDTGDVEQVVSDLVTPAAVKFNSKGELFALDTVTGQVLKVNTTTGQSQPIAQLQPGLDNLAFGANDLLYATNFVDSNIQEVNTETGVSREVLSSGGLTSPGGIAIYDRALYVADTFSYRFLDRETGIVQQTLRIFATPVQIPQTVSVNDQNAIVGSWFSGVVQRLNRVSGDVLDTYTGFGAPYDAVELSDGSILVADCGNGQLTQILDKAGSNRRTVASGLLCPTGLARVDDSTVLVTEFLGNQLSRIDLTTGERQVVATNLSSPEGVAYSPNGIAVVAETGTQSVRAIDINSGKSLTILSNLPIGLPGFSGGPPPYSFTGVAIAGDTVYISGDIDNSIRTVKLDSKIFAIPETSSPLSLLALGILGIIRLARVQKRT</sequence>